<dbReference type="PANTHER" id="PTHR43877:SF2">
    <property type="entry name" value="AMINOALKYLPHOSPHONATE N-ACETYLTRANSFERASE-RELATED"/>
    <property type="match status" value="1"/>
</dbReference>
<dbReference type="Pfam" id="PF00583">
    <property type="entry name" value="Acetyltransf_1"/>
    <property type="match status" value="1"/>
</dbReference>
<dbReference type="RefSeq" id="WP_189932933.1">
    <property type="nucleotide sequence ID" value="NZ_BNCD01000009.1"/>
</dbReference>
<comment type="caution">
    <text evidence="5">The sequence shown here is derived from an EMBL/GenBank/DDBJ whole genome shotgun (WGS) entry which is preliminary data.</text>
</comment>
<dbReference type="PANTHER" id="PTHR43877">
    <property type="entry name" value="AMINOALKYLPHOSPHONATE N-ACETYLTRANSFERASE-RELATED-RELATED"/>
    <property type="match status" value="1"/>
</dbReference>
<evidence type="ECO:0000256" key="3">
    <source>
        <dbReference type="SAM" id="MobiDB-lite"/>
    </source>
</evidence>
<name>A0A919G948_9ACTN</name>
<evidence type="ECO:0000256" key="1">
    <source>
        <dbReference type="ARBA" id="ARBA00022679"/>
    </source>
</evidence>
<dbReference type="InterPro" id="IPR000182">
    <property type="entry name" value="GNAT_dom"/>
</dbReference>
<keyword evidence="1" id="KW-0808">Transferase</keyword>
<dbReference type="AlphaFoldDB" id="A0A919G948"/>
<evidence type="ECO:0000313" key="6">
    <source>
        <dbReference type="Proteomes" id="UP000603708"/>
    </source>
</evidence>
<feature type="region of interest" description="Disordered" evidence="3">
    <location>
        <begin position="165"/>
        <end position="193"/>
    </location>
</feature>
<dbReference type="EMBL" id="BNCD01000009">
    <property type="protein sequence ID" value="GHH80136.1"/>
    <property type="molecule type" value="Genomic_DNA"/>
</dbReference>
<sequence length="193" mass="20852">MNICRVSFAHPDAVKLNDRVQLEYAERYEEGDGDVTPLDTAMFEPPRGLYLIGYDDRGVPVATGGWRAQDEDEMGYVDGDAEIKRMYVVPEARGRGLSRLVLAALEADARAAGRVRMVLETGIKQPEAIGLYVSSGYEECVKFGHYRHDPLSRCYAKALLPEPVRGSGTGSAEGRAGAAGAEGRRCGQGLGNG</sequence>
<keyword evidence="2" id="KW-0012">Acyltransferase</keyword>
<dbReference type="InterPro" id="IPR016181">
    <property type="entry name" value="Acyl_CoA_acyltransferase"/>
</dbReference>
<keyword evidence="6" id="KW-1185">Reference proteome</keyword>
<organism evidence="5 6">
    <name type="scientific">Streptomyces sulfonofaciens</name>
    <dbReference type="NCBI Taxonomy" id="68272"/>
    <lineage>
        <taxon>Bacteria</taxon>
        <taxon>Bacillati</taxon>
        <taxon>Actinomycetota</taxon>
        <taxon>Actinomycetes</taxon>
        <taxon>Kitasatosporales</taxon>
        <taxon>Streptomycetaceae</taxon>
        <taxon>Streptomyces</taxon>
    </lineage>
</organism>
<accession>A0A919G948</accession>
<feature type="domain" description="N-acetyltransferase" evidence="4">
    <location>
        <begin position="1"/>
        <end position="161"/>
    </location>
</feature>
<dbReference type="PROSITE" id="PS51186">
    <property type="entry name" value="GNAT"/>
    <property type="match status" value="1"/>
</dbReference>
<dbReference type="Gene3D" id="3.40.630.30">
    <property type="match status" value="1"/>
</dbReference>
<feature type="compositionally biased region" description="Low complexity" evidence="3">
    <location>
        <begin position="170"/>
        <end position="181"/>
    </location>
</feature>
<protein>
    <submittedName>
        <fullName evidence="5">N-acetyltransferase</fullName>
    </submittedName>
</protein>
<reference evidence="5" key="1">
    <citation type="journal article" date="2014" name="Int. J. Syst. Evol. Microbiol.">
        <title>Complete genome sequence of Corynebacterium casei LMG S-19264T (=DSM 44701T), isolated from a smear-ripened cheese.</title>
        <authorList>
            <consortium name="US DOE Joint Genome Institute (JGI-PGF)"/>
            <person name="Walter F."/>
            <person name="Albersmeier A."/>
            <person name="Kalinowski J."/>
            <person name="Ruckert C."/>
        </authorList>
    </citation>
    <scope>NUCLEOTIDE SEQUENCE</scope>
    <source>
        <strain evidence="5">JCM 5069</strain>
    </source>
</reference>
<dbReference type="SUPFAM" id="SSF55729">
    <property type="entry name" value="Acyl-CoA N-acyltransferases (Nat)"/>
    <property type="match status" value="1"/>
</dbReference>
<gene>
    <name evidence="5" type="ORF">GCM10018793_34540</name>
</gene>
<evidence type="ECO:0000313" key="5">
    <source>
        <dbReference type="EMBL" id="GHH80136.1"/>
    </source>
</evidence>
<dbReference type="InterPro" id="IPR050832">
    <property type="entry name" value="Bact_Acetyltransf"/>
</dbReference>
<dbReference type="GO" id="GO:0016747">
    <property type="term" value="F:acyltransferase activity, transferring groups other than amino-acyl groups"/>
    <property type="evidence" value="ECO:0007669"/>
    <property type="project" value="InterPro"/>
</dbReference>
<reference evidence="5" key="2">
    <citation type="submission" date="2020-09" db="EMBL/GenBank/DDBJ databases">
        <authorList>
            <person name="Sun Q."/>
            <person name="Ohkuma M."/>
        </authorList>
    </citation>
    <scope>NUCLEOTIDE SEQUENCE</scope>
    <source>
        <strain evidence="5">JCM 5069</strain>
    </source>
</reference>
<evidence type="ECO:0000256" key="2">
    <source>
        <dbReference type="ARBA" id="ARBA00023315"/>
    </source>
</evidence>
<evidence type="ECO:0000259" key="4">
    <source>
        <dbReference type="PROSITE" id="PS51186"/>
    </source>
</evidence>
<proteinExistence type="predicted"/>
<dbReference type="Proteomes" id="UP000603708">
    <property type="component" value="Unassembled WGS sequence"/>
</dbReference>